<evidence type="ECO:0000256" key="3">
    <source>
        <dbReference type="ARBA" id="ARBA00022553"/>
    </source>
</evidence>
<dbReference type="GO" id="GO:0003677">
    <property type="term" value="F:DNA binding"/>
    <property type="evidence" value="ECO:0007669"/>
    <property type="project" value="UniProtKB-KW"/>
</dbReference>
<evidence type="ECO:0000256" key="9">
    <source>
        <dbReference type="PIRNR" id="PIRNR006171"/>
    </source>
</evidence>
<dbReference type="SUPFAM" id="SSF52172">
    <property type="entry name" value="CheY-like"/>
    <property type="match status" value="1"/>
</dbReference>
<organism evidence="12 13">
    <name type="scientific">Desulfocicer vacuolatum DSM 3385</name>
    <dbReference type="NCBI Taxonomy" id="1121400"/>
    <lineage>
        <taxon>Bacteria</taxon>
        <taxon>Pseudomonadati</taxon>
        <taxon>Thermodesulfobacteriota</taxon>
        <taxon>Desulfobacteria</taxon>
        <taxon>Desulfobacterales</taxon>
        <taxon>Desulfobacteraceae</taxon>
        <taxon>Desulfocicer</taxon>
    </lineage>
</organism>
<dbReference type="STRING" id="1121400.SAMN02746065_11044"/>
<dbReference type="InterPro" id="IPR024187">
    <property type="entry name" value="Sig_transdc_resp-reg_cit/mal"/>
</dbReference>
<keyword evidence="3 10" id="KW-0597">Phosphoprotein</keyword>
<evidence type="ECO:0000256" key="7">
    <source>
        <dbReference type="ARBA" id="ARBA00023159"/>
    </source>
</evidence>
<keyword evidence="4 9" id="KW-0902">Two-component regulatory system</keyword>
<evidence type="ECO:0000256" key="1">
    <source>
        <dbReference type="ARBA" id="ARBA00004496"/>
    </source>
</evidence>
<protein>
    <recommendedName>
        <fullName evidence="9">Transcriptional regulatory protein</fullName>
    </recommendedName>
</protein>
<evidence type="ECO:0000259" key="11">
    <source>
        <dbReference type="PROSITE" id="PS50110"/>
    </source>
</evidence>
<keyword evidence="8 9" id="KW-0804">Transcription</keyword>
<gene>
    <name evidence="12" type="ORF">SAMN02746065_11044</name>
</gene>
<dbReference type="OrthoDB" id="9802426at2"/>
<keyword evidence="6 9" id="KW-0238">DNA-binding</keyword>
<dbReference type="InterPro" id="IPR011006">
    <property type="entry name" value="CheY-like_superfamily"/>
</dbReference>
<keyword evidence="7 9" id="KW-0010">Activator</keyword>
<keyword evidence="5 9" id="KW-0805">Transcription regulation</keyword>
<dbReference type="InterPro" id="IPR048714">
    <property type="entry name" value="DpiA-like_HTH"/>
</dbReference>
<dbReference type="PANTHER" id="PTHR45526">
    <property type="entry name" value="TRANSCRIPTIONAL REGULATORY PROTEIN DPIA"/>
    <property type="match status" value="1"/>
</dbReference>
<evidence type="ECO:0000313" key="12">
    <source>
        <dbReference type="EMBL" id="SMC78687.1"/>
    </source>
</evidence>
<dbReference type="InterPro" id="IPR051271">
    <property type="entry name" value="2C-system_Tx_regulators"/>
</dbReference>
<name>A0A1W2C0A4_9BACT</name>
<evidence type="ECO:0000256" key="4">
    <source>
        <dbReference type="ARBA" id="ARBA00023012"/>
    </source>
</evidence>
<dbReference type="EMBL" id="FWXY01000010">
    <property type="protein sequence ID" value="SMC78687.1"/>
    <property type="molecule type" value="Genomic_DNA"/>
</dbReference>
<dbReference type="GO" id="GO:0005737">
    <property type="term" value="C:cytoplasm"/>
    <property type="evidence" value="ECO:0007669"/>
    <property type="project" value="UniProtKB-SubCell"/>
</dbReference>
<dbReference type="PROSITE" id="PS50110">
    <property type="entry name" value="RESPONSE_REGULATORY"/>
    <property type="match status" value="1"/>
</dbReference>
<evidence type="ECO:0000313" key="13">
    <source>
        <dbReference type="Proteomes" id="UP000192418"/>
    </source>
</evidence>
<dbReference type="RefSeq" id="WP_084069220.1">
    <property type="nucleotide sequence ID" value="NZ_FWXY01000010.1"/>
</dbReference>
<comment type="subcellular location">
    <subcellularLocation>
        <location evidence="1 9">Cytoplasm</location>
    </subcellularLocation>
</comment>
<dbReference type="GO" id="GO:0000156">
    <property type="term" value="F:phosphorelay response regulator activity"/>
    <property type="evidence" value="ECO:0007669"/>
    <property type="project" value="TreeGrafter"/>
</dbReference>
<sequence>MKAIRVLIIEDDARIADMHRFFVEKVQGFEVVGIALNLGEALEMVTLLDPDLLLLDLYLPDGHGMDILHQLRGQGKAVDVILITAARNVDTVQQALRAGAFDYLVKPVIFSRFERAMNSFIAYHSQLRQGQTLAQRDIDQLRHPHQLSSGSDEVPKGIDVLTLGKVRQVFTENLASGFSAEEVGEEIGASRSTARRYLEYMITTGELKADLVYGSVGRPERRYFLQQG</sequence>
<dbReference type="InterPro" id="IPR001789">
    <property type="entry name" value="Sig_transdc_resp-reg_receiver"/>
</dbReference>
<accession>A0A1W2C0A4</accession>
<dbReference type="AlphaFoldDB" id="A0A1W2C0A4"/>
<reference evidence="12 13" key="1">
    <citation type="submission" date="2017-04" db="EMBL/GenBank/DDBJ databases">
        <authorList>
            <person name="Afonso C.L."/>
            <person name="Miller P.J."/>
            <person name="Scott M.A."/>
            <person name="Spackman E."/>
            <person name="Goraichik I."/>
            <person name="Dimitrov K.M."/>
            <person name="Suarez D.L."/>
            <person name="Swayne D.E."/>
        </authorList>
    </citation>
    <scope>NUCLEOTIDE SEQUENCE [LARGE SCALE GENOMIC DNA]</scope>
    <source>
        <strain evidence="12 13">DSM 3385</strain>
    </source>
</reference>
<feature type="modified residue" description="4-aspartylphosphate" evidence="10">
    <location>
        <position position="56"/>
    </location>
</feature>
<dbReference type="Proteomes" id="UP000192418">
    <property type="component" value="Unassembled WGS sequence"/>
</dbReference>
<evidence type="ECO:0000256" key="5">
    <source>
        <dbReference type="ARBA" id="ARBA00023015"/>
    </source>
</evidence>
<evidence type="ECO:0000256" key="6">
    <source>
        <dbReference type="ARBA" id="ARBA00023125"/>
    </source>
</evidence>
<proteinExistence type="predicted"/>
<dbReference type="PANTHER" id="PTHR45526:SF1">
    <property type="entry name" value="TRANSCRIPTIONAL REGULATORY PROTEIN DCUR-RELATED"/>
    <property type="match status" value="1"/>
</dbReference>
<dbReference type="Pfam" id="PF00072">
    <property type="entry name" value="Response_reg"/>
    <property type="match status" value="1"/>
</dbReference>
<feature type="domain" description="Response regulatory" evidence="11">
    <location>
        <begin position="5"/>
        <end position="121"/>
    </location>
</feature>
<evidence type="ECO:0000256" key="2">
    <source>
        <dbReference type="ARBA" id="ARBA00022490"/>
    </source>
</evidence>
<keyword evidence="2 9" id="KW-0963">Cytoplasm</keyword>
<dbReference type="PIRSF" id="PIRSF006171">
    <property type="entry name" value="RR_citrat_malat"/>
    <property type="match status" value="1"/>
</dbReference>
<dbReference type="SMART" id="SM00448">
    <property type="entry name" value="REC"/>
    <property type="match status" value="1"/>
</dbReference>
<dbReference type="Pfam" id="PF20714">
    <property type="entry name" value="HTH_64"/>
    <property type="match status" value="1"/>
</dbReference>
<dbReference type="Gene3D" id="3.40.50.2300">
    <property type="match status" value="1"/>
</dbReference>
<evidence type="ECO:0000256" key="8">
    <source>
        <dbReference type="ARBA" id="ARBA00023163"/>
    </source>
</evidence>
<keyword evidence="13" id="KW-1185">Reference proteome</keyword>
<evidence type="ECO:0000256" key="10">
    <source>
        <dbReference type="PROSITE-ProRule" id="PRU00169"/>
    </source>
</evidence>
<dbReference type="GO" id="GO:0003700">
    <property type="term" value="F:DNA-binding transcription factor activity"/>
    <property type="evidence" value="ECO:0007669"/>
    <property type="project" value="InterPro"/>
</dbReference>